<comment type="caution">
    <text evidence="1">The sequence shown here is derived from an EMBL/GenBank/DDBJ whole genome shotgun (WGS) entry which is preliminary data.</text>
</comment>
<dbReference type="AlphaFoldDB" id="A0A9Q5C3Q2"/>
<accession>A0A9Q5C3Q2</accession>
<evidence type="ECO:0000313" key="2">
    <source>
        <dbReference type="Proteomes" id="UP000748881"/>
    </source>
</evidence>
<proteinExistence type="predicted"/>
<dbReference type="EMBL" id="JABLKP010000025">
    <property type="protein sequence ID" value="NQP84173.1"/>
    <property type="molecule type" value="Genomic_DNA"/>
</dbReference>
<organism evidence="1 2">
    <name type="scientific">Streptococcus suis</name>
    <dbReference type="NCBI Taxonomy" id="1307"/>
    <lineage>
        <taxon>Bacteria</taxon>
        <taxon>Bacillati</taxon>
        <taxon>Bacillota</taxon>
        <taxon>Bacilli</taxon>
        <taxon>Lactobacillales</taxon>
        <taxon>Streptococcaceae</taxon>
        <taxon>Streptococcus</taxon>
    </lineage>
</organism>
<dbReference type="Proteomes" id="UP000748881">
    <property type="component" value="Unassembled WGS sequence"/>
</dbReference>
<gene>
    <name evidence="1" type="ORF">HO898_10765</name>
</gene>
<evidence type="ECO:0000313" key="1">
    <source>
        <dbReference type="EMBL" id="NQP84173.1"/>
    </source>
</evidence>
<sequence>MNPKKLLKIKKSTIFLIEVVTYNADFIGFHPIKTSSAKLKIQCPQGRAGSTPAAGIVYSEETLIYQRFFVGSLSTVVGR</sequence>
<name>A0A9Q5C3Q2_STRSU</name>
<reference evidence="1" key="1">
    <citation type="submission" date="2020-05" db="EMBL/GenBank/DDBJ databases">
        <title>Linking phenotype, genotype and ecology: antimicrobial resistance in the zoonotic pathogen Streptococcus suis.</title>
        <authorList>
            <person name="Hadjirin N.F."/>
            <person name="Miller E.L."/>
            <person name="Murray G.R."/>
            <person name="Yen P.L.K."/>
            <person name="Phuc H.D."/>
            <person name="Wileman T.M."/>
            <person name="Hernandez-Garcia J."/>
            <person name="Williamson S.M."/>
            <person name="Parkhill J."/>
            <person name="Maskell D.J."/>
            <person name="Zhou R."/>
            <person name="Fittipaldi N."/>
            <person name="Gottschalk M."/>
            <person name="Tucker A.D.W."/>
            <person name="Hoa N.T."/>
            <person name="Welch J."/>
            <person name="Weinert L.A."/>
        </authorList>
    </citation>
    <scope>NUCLEOTIDE SEQUENCE</scope>
    <source>
        <strain evidence="1">TMW_SS111</strain>
    </source>
</reference>
<protein>
    <submittedName>
        <fullName evidence="1">Uncharacterized protein</fullName>
    </submittedName>
</protein>